<comment type="caution">
    <text evidence="2">The sequence shown here is derived from an EMBL/GenBank/DDBJ whole genome shotgun (WGS) entry which is preliminary data.</text>
</comment>
<evidence type="ECO:0000313" key="3">
    <source>
        <dbReference type="Proteomes" id="UP000235965"/>
    </source>
</evidence>
<organism evidence="2 3">
    <name type="scientific">Cryptotermes secundus</name>
    <dbReference type="NCBI Taxonomy" id="105785"/>
    <lineage>
        <taxon>Eukaryota</taxon>
        <taxon>Metazoa</taxon>
        <taxon>Ecdysozoa</taxon>
        <taxon>Arthropoda</taxon>
        <taxon>Hexapoda</taxon>
        <taxon>Insecta</taxon>
        <taxon>Pterygota</taxon>
        <taxon>Neoptera</taxon>
        <taxon>Polyneoptera</taxon>
        <taxon>Dictyoptera</taxon>
        <taxon>Blattodea</taxon>
        <taxon>Blattoidea</taxon>
        <taxon>Termitoidae</taxon>
        <taxon>Kalotermitidae</taxon>
        <taxon>Cryptotermitinae</taxon>
        <taxon>Cryptotermes</taxon>
    </lineage>
</organism>
<sequence>MCQNFDKKGKVQRKEHVENTGENEIKELETNGAYKYLGIEENHQIEHKKEKERLKKEYVRSLRLILNTELNAKNKMQAIGSLAVPVLRYSFGIINWHKEEIQKLDRKTRKMLTTYRQHHPRADIDRLYVPRKEGGRGLIQIEAAYMAETTNLAEYIEGTEYQLMKIVRTHQRNTSSSPNTACKQTNFLQKKAIAQNTKEKWEKKRMHGQYPCSLDDTLVDKEQTYRWLKFGGIKGETEGLIVVAQDQAISTNYFKR</sequence>
<proteinExistence type="predicted"/>
<reference evidence="2 3" key="1">
    <citation type="submission" date="2017-12" db="EMBL/GenBank/DDBJ databases">
        <title>Hemimetabolous genomes reveal molecular basis of termite eusociality.</title>
        <authorList>
            <person name="Harrison M.C."/>
            <person name="Jongepier E."/>
            <person name="Robertson H.M."/>
            <person name="Arning N."/>
            <person name="Bitard-Feildel T."/>
            <person name="Chao H."/>
            <person name="Childers C.P."/>
            <person name="Dinh H."/>
            <person name="Doddapaneni H."/>
            <person name="Dugan S."/>
            <person name="Gowin J."/>
            <person name="Greiner C."/>
            <person name="Han Y."/>
            <person name="Hu H."/>
            <person name="Hughes D.S.T."/>
            <person name="Huylmans A.-K."/>
            <person name="Kemena C."/>
            <person name="Kremer L.P.M."/>
            <person name="Lee S.L."/>
            <person name="Lopez-Ezquerra A."/>
            <person name="Mallet L."/>
            <person name="Monroy-Kuhn J.M."/>
            <person name="Moser A."/>
            <person name="Murali S.C."/>
            <person name="Muzny D.M."/>
            <person name="Otani S."/>
            <person name="Piulachs M.-D."/>
            <person name="Poelchau M."/>
            <person name="Qu J."/>
            <person name="Schaub F."/>
            <person name="Wada-Katsumata A."/>
            <person name="Worley K.C."/>
            <person name="Xie Q."/>
            <person name="Ylla G."/>
            <person name="Poulsen M."/>
            <person name="Gibbs R.A."/>
            <person name="Schal C."/>
            <person name="Richards S."/>
            <person name="Belles X."/>
            <person name="Korb J."/>
            <person name="Bornberg-Bauer E."/>
        </authorList>
    </citation>
    <scope>NUCLEOTIDE SEQUENCE [LARGE SCALE GENOMIC DNA]</scope>
    <source>
        <tissue evidence="2">Whole body</tissue>
    </source>
</reference>
<feature type="region of interest" description="Disordered" evidence="1">
    <location>
        <begin position="1"/>
        <end position="23"/>
    </location>
</feature>
<dbReference type="EMBL" id="NEVH01017460">
    <property type="protein sequence ID" value="PNF24252.1"/>
    <property type="molecule type" value="Genomic_DNA"/>
</dbReference>
<evidence type="ECO:0000256" key="1">
    <source>
        <dbReference type="SAM" id="MobiDB-lite"/>
    </source>
</evidence>
<dbReference type="AlphaFoldDB" id="A0A2J7Q6R0"/>
<protein>
    <submittedName>
        <fullName evidence="2">Uncharacterized protein</fullName>
    </submittedName>
</protein>
<dbReference type="PANTHER" id="PTHR35450">
    <property type="entry name" value="REVERSE TRANSCRIPTASE DOMAIN-CONTAINING PROTEIN"/>
    <property type="match status" value="1"/>
</dbReference>
<name>A0A2J7Q6R0_9NEOP</name>
<dbReference type="Proteomes" id="UP000235965">
    <property type="component" value="Unassembled WGS sequence"/>
</dbReference>
<dbReference type="InParanoid" id="A0A2J7Q6R0"/>
<accession>A0A2J7Q6R0</accession>
<dbReference type="STRING" id="105785.A0A2J7Q6R0"/>
<keyword evidence="3" id="KW-1185">Reference proteome</keyword>
<evidence type="ECO:0000313" key="2">
    <source>
        <dbReference type="EMBL" id="PNF24252.1"/>
    </source>
</evidence>
<dbReference type="PANTHER" id="PTHR35450:SF2">
    <property type="entry name" value="REVERSE TRANSCRIPTASE DOMAIN-CONTAINING PROTEIN"/>
    <property type="match status" value="1"/>
</dbReference>
<gene>
    <name evidence="2" type="ORF">B7P43_G14996</name>
</gene>